<dbReference type="GO" id="GO:0043755">
    <property type="term" value="F:alpha-ribazole phosphatase activity"/>
    <property type="evidence" value="ECO:0007669"/>
    <property type="project" value="UniProtKB-UniRule"/>
</dbReference>
<reference evidence="4" key="1">
    <citation type="submission" date="2020-10" db="EMBL/GenBank/DDBJ databases">
        <authorList>
            <person name="Gilroy R."/>
        </authorList>
    </citation>
    <scope>NUCLEOTIDE SEQUENCE</scope>
    <source>
        <strain evidence="4">CHK187-14744</strain>
    </source>
</reference>
<organism evidence="4 5">
    <name type="scientific">Candidatus Onthocola gallistercoris</name>
    <dbReference type="NCBI Taxonomy" id="2840876"/>
    <lineage>
        <taxon>Bacteria</taxon>
        <taxon>Bacillati</taxon>
        <taxon>Bacillota</taxon>
        <taxon>Bacilli</taxon>
        <taxon>Candidatus Onthocola</taxon>
    </lineage>
</organism>
<evidence type="ECO:0000256" key="1">
    <source>
        <dbReference type="NCBIfam" id="TIGR03162"/>
    </source>
</evidence>
<name>A0A9D1HFV9_9FIRM</name>
<protein>
    <recommendedName>
        <fullName evidence="1">Alpha-ribazole phosphatase</fullName>
        <ecNumber evidence="1">3.1.3.73</ecNumber>
    </recommendedName>
</protein>
<accession>A0A9D1HFV9</accession>
<feature type="active site" description="Tele-phosphohistidine intermediate" evidence="2">
    <location>
        <position position="8"/>
    </location>
</feature>
<dbReference type="CDD" id="cd07067">
    <property type="entry name" value="HP_PGM_like"/>
    <property type="match status" value="1"/>
</dbReference>
<comment type="caution">
    <text evidence="4">The sequence shown here is derived from an EMBL/GenBank/DDBJ whole genome shotgun (WGS) entry which is preliminary data.</text>
</comment>
<dbReference type="InterPro" id="IPR029033">
    <property type="entry name" value="His_PPase_superfam"/>
</dbReference>
<dbReference type="GO" id="GO:0005829">
    <property type="term" value="C:cytosol"/>
    <property type="evidence" value="ECO:0007669"/>
    <property type="project" value="TreeGrafter"/>
</dbReference>
<dbReference type="SMART" id="SM00855">
    <property type="entry name" value="PGAM"/>
    <property type="match status" value="1"/>
</dbReference>
<dbReference type="GO" id="GO:0003873">
    <property type="term" value="F:6-phosphofructo-2-kinase activity"/>
    <property type="evidence" value="ECO:0007669"/>
    <property type="project" value="TreeGrafter"/>
</dbReference>
<dbReference type="Pfam" id="PF00300">
    <property type="entry name" value="His_Phos_1"/>
    <property type="match status" value="1"/>
</dbReference>
<dbReference type="NCBIfam" id="TIGR03162">
    <property type="entry name" value="ribazole_cobC"/>
    <property type="match status" value="1"/>
</dbReference>
<dbReference type="SUPFAM" id="SSF53254">
    <property type="entry name" value="Phosphoglycerate mutase-like"/>
    <property type="match status" value="1"/>
</dbReference>
<dbReference type="InterPro" id="IPR013078">
    <property type="entry name" value="His_Pase_superF_clade-1"/>
</dbReference>
<reference evidence="4" key="2">
    <citation type="journal article" date="2021" name="PeerJ">
        <title>Extensive microbial diversity within the chicken gut microbiome revealed by metagenomics and culture.</title>
        <authorList>
            <person name="Gilroy R."/>
            <person name="Ravi A."/>
            <person name="Getino M."/>
            <person name="Pursley I."/>
            <person name="Horton D.L."/>
            <person name="Alikhan N.F."/>
            <person name="Baker D."/>
            <person name="Gharbi K."/>
            <person name="Hall N."/>
            <person name="Watson M."/>
            <person name="Adriaenssens E.M."/>
            <person name="Foster-Nyarko E."/>
            <person name="Jarju S."/>
            <person name="Secka A."/>
            <person name="Antonio M."/>
            <person name="Oren A."/>
            <person name="Chaudhuri R.R."/>
            <person name="La Ragione R."/>
            <person name="Hildebrand F."/>
            <person name="Pallen M.J."/>
        </authorList>
    </citation>
    <scope>NUCLEOTIDE SEQUENCE</scope>
    <source>
        <strain evidence="4">CHK187-14744</strain>
    </source>
</reference>
<dbReference type="Proteomes" id="UP000824164">
    <property type="component" value="Unassembled WGS sequence"/>
</dbReference>
<evidence type="ECO:0000256" key="3">
    <source>
        <dbReference type="PIRSR" id="PIRSR613078-2"/>
    </source>
</evidence>
<proteinExistence type="predicted"/>
<feature type="binding site" evidence="3">
    <location>
        <begin position="7"/>
        <end position="14"/>
    </location>
    <ligand>
        <name>substrate</name>
    </ligand>
</feature>
<dbReference type="Gene3D" id="3.40.50.1240">
    <property type="entry name" value="Phosphoglycerate mutase-like"/>
    <property type="match status" value="1"/>
</dbReference>
<dbReference type="GO" id="GO:0009236">
    <property type="term" value="P:cobalamin biosynthetic process"/>
    <property type="evidence" value="ECO:0007669"/>
    <property type="project" value="UniProtKB-UniRule"/>
</dbReference>
<dbReference type="PANTHER" id="PTHR10606">
    <property type="entry name" value="6-PHOSPHOFRUCTO-2-KINASE/FRUCTOSE-2,6-BISPHOSPHATASE"/>
    <property type="match status" value="1"/>
</dbReference>
<evidence type="ECO:0000313" key="5">
    <source>
        <dbReference type="Proteomes" id="UP000824164"/>
    </source>
</evidence>
<feature type="binding site" evidence="3">
    <location>
        <position position="57"/>
    </location>
    <ligand>
        <name>substrate</name>
    </ligand>
</feature>
<dbReference type="GO" id="GO:0005524">
    <property type="term" value="F:ATP binding"/>
    <property type="evidence" value="ECO:0007669"/>
    <property type="project" value="InterPro"/>
</dbReference>
<dbReference type="PIRSF" id="PIRSF000709">
    <property type="entry name" value="6PFK_2-Ptase"/>
    <property type="match status" value="1"/>
</dbReference>
<evidence type="ECO:0000313" key="4">
    <source>
        <dbReference type="EMBL" id="HIU02758.1"/>
    </source>
</evidence>
<evidence type="ECO:0000256" key="2">
    <source>
        <dbReference type="PIRSR" id="PIRSR613078-1"/>
    </source>
</evidence>
<feature type="active site" description="Proton donor/acceptor" evidence="2">
    <location>
        <position position="80"/>
    </location>
</feature>
<dbReference type="GO" id="GO:0004331">
    <property type="term" value="F:fructose-2,6-bisphosphate 2-phosphatase activity"/>
    <property type="evidence" value="ECO:0007669"/>
    <property type="project" value="TreeGrafter"/>
</dbReference>
<dbReference type="InterPro" id="IPR017578">
    <property type="entry name" value="Ribazole_CobC"/>
</dbReference>
<dbReference type="GO" id="GO:0006003">
    <property type="term" value="P:fructose 2,6-bisphosphate metabolic process"/>
    <property type="evidence" value="ECO:0007669"/>
    <property type="project" value="InterPro"/>
</dbReference>
<dbReference type="AlphaFoldDB" id="A0A9D1HFV9"/>
<dbReference type="InterPro" id="IPR003094">
    <property type="entry name" value="6Pfruct_kin"/>
</dbReference>
<gene>
    <name evidence="4" type="primary">cobC</name>
    <name evidence="4" type="ORF">IAB63_05845</name>
</gene>
<dbReference type="EMBL" id="DVLT01000038">
    <property type="protein sequence ID" value="HIU02758.1"/>
    <property type="molecule type" value="Genomic_DNA"/>
</dbReference>
<dbReference type="EC" id="3.1.3.73" evidence="1"/>
<sequence length="198" mass="22885">MSLYFVRHGETEANARQVYYGRLDVDINARGERHAREAAGYLEAVAFDRVIVSERKRTWQTARAICPDEAIWEIHPGLNEMDFGEWEGMDHREVGKRYPGTYRNWCDDWMHTAPDGGECFMDMYQRVCAAFDALDIKDGENILIVGHHGPFQCLFSKFLDAPPEAIWHLKFLQGSYSKVTLAEGYPVIEGINLRHREE</sequence>
<dbReference type="PANTHER" id="PTHR10606:SF50">
    <property type="entry name" value="6-BIPHOSPHATASE, PUTATIVE-RELATED"/>
    <property type="match status" value="1"/>
</dbReference>